<accession>A0A916ZPQ2</accession>
<sequence>MSLPMAMPEELSNCLVLNTIAASRTLLRRGDAAMRRFDVTVQQFSLLAAIRFNPTQPVAALAQRILLDRTSLTRNLDLLEQKGLVRRVAETSGNARLCELTEEGDRLLDQLLVEWRKAQADLLQGFSPAEAKAYLKLAKHFAAGGEPGNP</sequence>
<dbReference type="PANTHER" id="PTHR42756">
    <property type="entry name" value="TRANSCRIPTIONAL REGULATOR, MARR"/>
    <property type="match status" value="1"/>
</dbReference>
<dbReference type="Pfam" id="PF12802">
    <property type="entry name" value="MarR_2"/>
    <property type="match status" value="1"/>
</dbReference>
<keyword evidence="2" id="KW-0238">DNA-binding</keyword>
<reference evidence="5" key="2">
    <citation type="submission" date="2020-09" db="EMBL/GenBank/DDBJ databases">
        <authorList>
            <person name="Sun Q."/>
            <person name="Zhou Y."/>
        </authorList>
    </citation>
    <scope>NUCLEOTIDE SEQUENCE</scope>
    <source>
        <strain evidence="5">CGMCC 1.15367</strain>
    </source>
</reference>
<keyword evidence="1" id="KW-0805">Transcription regulation</keyword>
<dbReference type="RefSeq" id="WP_188909601.1">
    <property type="nucleotide sequence ID" value="NZ_BMIQ01000004.1"/>
</dbReference>
<feature type="domain" description="HTH marR-type" evidence="4">
    <location>
        <begin position="12"/>
        <end position="143"/>
    </location>
</feature>
<reference evidence="5" key="1">
    <citation type="journal article" date="2014" name="Int. J. Syst. Evol. Microbiol.">
        <title>Complete genome sequence of Corynebacterium casei LMG S-19264T (=DSM 44701T), isolated from a smear-ripened cheese.</title>
        <authorList>
            <consortium name="US DOE Joint Genome Institute (JGI-PGF)"/>
            <person name="Walter F."/>
            <person name="Albersmeier A."/>
            <person name="Kalinowski J."/>
            <person name="Ruckert C."/>
        </authorList>
    </citation>
    <scope>NUCLEOTIDE SEQUENCE</scope>
    <source>
        <strain evidence="5">CGMCC 1.15367</strain>
    </source>
</reference>
<dbReference type="GO" id="GO:0003700">
    <property type="term" value="F:DNA-binding transcription factor activity"/>
    <property type="evidence" value="ECO:0007669"/>
    <property type="project" value="InterPro"/>
</dbReference>
<name>A0A916ZPQ2_9HYPH</name>
<dbReference type="EMBL" id="BMIQ01000004">
    <property type="protein sequence ID" value="GGE08001.1"/>
    <property type="molecule type" value="Genomic_DNA"/>
</dbReference>
<dbReference type="PANTHER" id="PTHR42756:SF1">
    <property type="entry name" value="TRANSCRIPTIONAL REPRESSOR OF EMRAB OPERON"/>
    <property type="match status" value="1"/>
</dbReference>
<dbReference type="Proteomes" id="UP000644699">
    <property type="component" value="Unassembled WGS sequence"/>
</dbReference>
<dbReference type="InterPro" id="IPR000835">
    <property type="entry name" value="HTH_MarR-typ"/>
</dbReference>
<protein>
    <submittedName>
        <fullName evidence="5">Regulatory protein, MarR</fullName>
    </submittedName>
</protein>
<evidence type="ECO:0000256" key="1">
    <source>
        <dbReference type="ARBA" id="ARBA00023015"/>
    </source>
</evidence>
<organism evidence="5 6">
    <name type="scientific">Aureimonas endophytica</name>
    <dbReference type="NCBI Taxonomy" id="2027858"/>
    <lineage>
        <taxon>Bacteria</taxon>
        <taxon>Pseudomonadati</taxon>
        <taxon>Pseudomonadota</taxon>
        <taxon>Alphaproteobacteria</taxon>
        <taxon>Hyphomicrobiales</taxon>
        <taxon>Aurantimonadaceae</taxon>
        <taxon>Aureimonas</taxon>
    </lineage>
</organism>
<evidence type="ECO:0000256" key="2">
    <source>
        <dbReference type="ARBA" id="ARBA00023125"/>
    </source>
</evidence>
<keyword evidence="3" id="KW-0804">Transcription</keyword>
<evidence type="ECO:0000259" key="4">
    <source>
        <dbReference type="PROSITE" id="PS50995"/>
    </source>
</evidence>
<dbReference type="SUPFAM" id="SSF46785">
    <property type="entry name" value="Winged helix' DNA-binding domain"/>
    <property type="match status" value="1"/>
</dbReference>
<evidence type="ECO:0000256" key="3">
    <source>
        <dbReference type="ARBA" id="ARBA00023163"/>
    </source>
</evidence>
<dbReference type="AlphaFoldDB" id="A0A916ZPQ2"/>
<comment type="caution">
    <text evidence="5">The sequence shown here is derived from an EMBL/GenBank/DDBJ whole genome shotgun (WGS) entry which is preliminary data.</text>
</comment>
<gene>
    <name evidence="5" type="ORF">GCM10011390_28820</name>
</gene>
<dbReference type="GO" id="GO:0003677">
    <property type="term" value="F:DNA binding"/>
    <property type="evidence" value="ECO:0007669"/>
    <property type="project" value="UniProtKB-KW"/>
</dbReference>
<dbReference type="InterPro" id="IPR036388">
    <property type="entry name" value="WH-like_DNA-bd_sf"/>
</dbReference>
<keyword evidence="6" id="KW-1185">Reference proteome</keyword>
<evidence type="ECO:0000313" key="6">
    <source>
        <dbReference type="Proteomes" id="UP000644699"/>
    </source>
</evidence>
<evidence type="ECO:0000313" key="5">
    <source>
        <dbReference type="EMBL" id="GGE08001.1"/>
    </source>
</evidence>
<dbReference type="PROSITE" id="PS50995">
    <property type="entry name" value="HTH_MARR_2"/>
    <property type="match status" value="1"/>
</dbReference>
<dbReference type="SMART" id="SM00347">
    <property type="entry name" value="HTH_MARR"/>
    <property type="match status" value="1"/>
</dbReference>
<dbReference type="PRINTS" id="PR00598">
    <property type="entry name" value="HTHMARR"/>
</dbReference>
<proteinExistence type="predicted"/>
<dbReference type="InterPro" id="IPR036390">
    <property type="entry name" value="WH_DNA-bd_sf"/>
</dbReference>
<dbReference type="Gene3D" id="1.10.10.10">
    <property type="entry name" value="Winged helix-like DNA-binding domain superfamily/Winged helix DNA-binding domain"/>
    <property type="match status" value="1"/>
</dbReference>